<reference evidence="7" key="2">
    <citation type="submission" date="2025-08" db="UniProtKB">
        <authorList>
            <consortium name="Ensembl"/>
        </authorList>
    </citation>
    <scope>IDENTIFICATION</scope>
    <source>
        <strain evidence="7">Glennie</strain>
    </source>
</reference>
<protein>
    <recommendedName>
        <fullName evidence="9">Tetraspanin</fullName>
    </recommendedName>
</protein>
<evidence type="ECO:0008006" key="9">
    <source>
        <dbReference type="Google" id="ProtNLM"/>
    </source>
</evidence>
<name>A0A6I8N430_ORNAN</name>
<keyword evidence="3 6" id="KW-1133">Transmembrane helix</keyword>
<dbReference type="PANTHER" id="PTHR19282:SF216">
    <property type="entry name" value="TETRASPANIN-1"/>
    <property type="match status" value="1"/>
</dbReference>
<reference evidence="7 8" key="1">
    <citation type="journal article" date="2008" name="Nature">
        <title>Genome analysis of the platypus reveals unique signatures of evolution.</title>
        <authorList>
            <person name="Warren W.C."/>
            <person name="Hillier L.W."/>
            <person name="Marshall Graves J.A."/>
            <person name="Birney E."/>
            <person name="Ponting C.P."/>
            <person name="Grutzner F."/>
            <person name="Belov K."/>
            <person name="Miller W."/>
            <person name="Clarke L."/>
            <person name="Chinwalla A.T."/>
            <person name="Yang S.P."/>
            <person name="Heger A."/>
            <person name="Locke D.P."/>
            <person name="Miethke P."/>
            <person name="Waters P.D."/>
            <person name="Veyrunes F."/>
            <person name="Fulton L."/>
            <person name="Fulton B."/>
            <person name="Graves T."/>
            <person name="Wallis J."/>
            <person name="Puente X.S."/>
            <person name="Lopez-Otin C."/>
            <person name="Ordonez G.R."/>
            <person name="Eichler E.E."/>
            <person name="Chen L."/>
            <person name="Cheng Z."/>
            <person name="Deakin J.E."/>
            <person name="Alsop A."/>
            <person name="Thompson K."/>
            <person name="Kirby P."/>
            <person name="Papenfuss A.T."/>
            <person name="Wakefield M.J."/>
            <person name="Olender T."/>
            <person name="Lancet D."/>
            <person name="Huttley G.A."/>
            <person name="Smit A.F."/>
            <person name="Pask A."/>
            <person name="Temple-Smith P."/>
            <person name="Batzer M.A."/>
            <person name="Walker J.A."/>
            <person name="Konkel M.K."/>
            <person name="Harris R.S."/>
            <person name="Whittington C.M."/>
            <person name="Wong E.S."/>
            <person name="Gemmell N.J."/>
            <person name="Buschiazzo E."/>
            <person name="Vargas Jentzsch I.M."/>
            <person name="Merkel A."/>
            <person name="Schmitz J."/>
            <person name="Zemann A."/>
            <person name="Churakov G."/>
            <person name="Kriegs J.O."/>
            <person name="Brosius J."/>
            <person name="Murchison E.P."/>
            <person name="Sachidanandam R."/>
            <person name="Smith C."/>
            <person name="Hannon G.J."/>
            <person name="Tsend-Ayush E."/>
            <person name="McMillan D."/>
            <person name="Attenborough R."/>
            <person name="Rens W."/>
            <person name="Ferguson-Smith M."/>
            <person name="Lefevre C.M."/>
            <person name="Sharp J.A."/>
            <person name="Nicholas K.R."/>
            <person name="Ray D.A."/>
            <person name="Kube M."/>
            <person name="Reinhardt R."/>
            <person name="Pringle T.H."/>
            <person name="Taylor J."/>
            <person name="Jones R.C."/>
            <person name="Nixon B."/>
            <person name="Dacheux J.L."/>
            <person name="Niwa H."/>
            <person name="Sekita Y."/>
            <person name="Huang X."/>
            <person name="Stark A."/>
            <person name="Kheradpour P."/>
            <person name="Kellis M."/>
            <person name="Flicek P."/>
            <person name="Chen Y."/>
            <person name="Webber C."/>
            <person name="Hardison R."/>
            <person name="Nelson J."/>
            <person name="Hallsworth-Pepin K."/>
            <person name="Delehaunty K."/>
            <person name="Markovic C."/>
            <person name="Minx P."/>
            <person name="Feng Y."/>
            <person name="Kremitzki C."/>
            <person name="Mitreva M."/>
            <person name="Glasscock J."/>
            <person name="Wylie T."/>
            <person name="Wohldmann P."/>
            <person name="Thiru P."/>
            <person name="Nhan M.N."/>
            <person name="Pohl C.S."/>
            <person name="Smith S.M."/>
            <person name="Hou S."/>
            <person name="Nefedov M."/>
            <person name="de Jong P.J."/>
            <person name="Renfree M.B."/>
            <person name="Mardis E.R."/>
            <person name="Wilson R.K."/>
        </authorList>
    </citation>
    <scope>NUCLEOTIDE SEQUENCE [LARGE SCALE GENOMIC DNA]</scope>
    <source>
        <strain evidence="7 8">Glennie</strain>
    </source>
</reference>
<dbReference type="Ensembl" id="ENSOANT00000056219.1">
    <property type="protein sequence ID" value="ENSOANP00000035647.1"/>
    <property type="gene ID" value="ENSOANG00000036059.1"/>
</dbReference>
<evidence type="ECO:0000256" key="3">
    <source>
        <dbReference type="ARBA" id="ARBA00022989"/>
    </source>
</evidence>
<dbReference type="PRINTS" id="PR00259">
    <property type="entry name" value="TMFOUR"/>
</dbReference>
<dbReference type="Pfam" id="PF00335">
    <property type="entry name" value="Tetraspanin"/>
    <property type="match status" value="1"/>
</dbReference>
<feature type="transmembrane region" description="Helical" evidence="6">
    <location>
        <begin position="83"/>
        <end position="107"/>
    </location>
</feature>
<evidence type="ECO:0000313" key="8">
    <source>
        <dbReference type="Proteomes" id="UP000002279"/>
    </source>
</evidence>
<evidence type="ECO:0000256" key="1">
    <source>
        <dbReference type="ARBA" id="ARBA00004127"/>
    </source>
</evidence>
<feature type="transmembrane region" description="Helical" evidence="6">
    <location>
        <begin position="53"/>
        <end position="76"/>
    </location>
</feature>
<keyword evidence="4 6" id="KW-0472">Membrane</keyword>
<keyword evidence="5" id="KW-0325">Glycoprotein</keyword>
<dbReference type="PANTHER" id="PTHR19282">
    <property type="entry name" value="TETRASPANIN"/>
    <property type="match status" value="1"/>
</dbReference>
<evidence type="ECO:0000313" key="7">
    <source>
        <dbReference type="Ensembl" id="ENSOANP00000035647.1"/>
    </source>
</evidence>
<proteinExistence type="predicted"/>
<dbReference type="GO" id="GO:0012505">
    <property type="term" value="C:endomembrane system"/>
    <property type="evidence" value="ECO:0007669"/>
    <property type="project" value="UniProtKB-SubCell"/>
</dbReference>
<organism evidence="7 8">
    <name type="scientific">Ornithorhynchus anatinus</name>
    <name type="common">Duckbill platypus</name>
    <dbReference type="NCBI Taxonomy" id="9258"/>
    <lineage>
        <taxon>Eukaryota</taxon>
        <taxon>Metazoa</taxon>
        <taxon>Chordata</taxon>
        <taxon>Craniata</taxon>
        <taxon>Vertebrata</taxon>
        <taxon>Euteleostomi</taxon>
        <taxon>Mammalia</taxon>
        <taxon>Monotremata</taxon>
        <taxon>Ornithorhynchidae</taxon>
        <taxon>Ornithorhynchus</taxon>
    </lineage>
</organism>
<dbReference type="GeneTree" id="ENSGT00940000158851"/>
<dbReference type="AlphaFoldDB" id="A0A6I8N430"/>
<evidence type="ECO:0000256" key="5">
    <source>
        <dbReference type="ARBA" id="ARBA00023180"/>
    </source>
</evidence>
<dbReference type="GO" id="GO:0005886">
    <property type="term" value="C:plasma membrane"/>
    <property type="evidence" value="ECO:0000318"/>
    <property type="project" value="GO_Central"/>
</dbReference>
<dbReference type="Proteomes" id="UP000002279">
    <property type="component" value="Chromosome 18"/>
</dbReference>
<evidence type="ECO:0000256" key="6">
    <source>
        <dbReference type="SAM" id="Phobius"/>
    </source>
</evidence>
<dbReference type="Bgee" id="ENSOANG00000036059">
    <property type="expression patterns" value="Expressed in adult mammalian kidney and 3 other cell types or tissues"/>
</dbReference>
<comment type="subcellular location">
    <subcellularLocation>
        <location evidence="1">Endomembrane system</location>
        <topology evidence="1">Multi-pass membrane protein</topology>
    </subcellularLocation>
</comment>
<dbReference type="InParanoid" id="A0A6I8N430"/>
<sequence>HFLPSPSLPLPLLPGFLPSTPSLLSLVPPPRWQLAGGALLGEGFWVSVDRVKVGSVLIAVGWVLILLSVLGCCAALKESRQLLLMFSGILILVFMAEIVAMVVALVFQTLPEPPNSHRSRSLIQKGYGSQEAFTQAWNNTMEMVSWWAPPRFSPPL</sequence>
<evidence type="ECO:0000256" key="2">
    <source>
        <dbReference type="ARBA" id="ARBA00022692"/>
    </source>
</evidence>
<reference evidence="7" key="3">
    <citation type="submission" date="2025-09" db="UniProtKB">
        <authorList>
            <consortium name="Ensembl"/>
        </authorList>
    </citation>
    <scope>IDENTIFICATION</scope>
    <source>
        <strain evidence="7">Glennie</strain>
    </source>
</reference>
<dbReference type="InterPro" id="IPR018499">
    <property type="entry name" value="Tetraspanin/Peripherin"/>
</dbReference>
<keyword evidence="2 6" id="KW-0812">Transmembrane</keyword>
<keyword evidence="8" id="KW-1185">Reference proteome</keyword>
<evidence type="ECO:0000256" key="4">
    <source>
        <dbReference type="ARBA" id="ARBA00023136"/>
    </source>
</evidence>
<accession>A0A6I8N430</accession>